<dbReference type="AlphaFoldDB" id="A0A9K3P0V4"/>
<dbReference type="Proteomes" id="UP000215914">
    <property type="component" value="Unassembled WGS sequence"/>
</dbReference>
<proteinExistence type="predicted"/>
<dbReference type="Gramene" id="mRNA:HanXRQr2_Chr02g0082881">
    <property type="protein sequence ID" value="CDS:HanXRQr2_Chr02g0082881.1"/>
    <property type="gene ID" value="HanXRQr2_Chr02g0082881"/>
</dbReference>
<name>A0A9K3P0V4_HELAN</name>
<sequence length="59" mass="6918">MIVYICMYICVCVRERQMFSRRARTIQIHSTECTRTTMVCPSIKKTSQKNVLTVVSLIF</sequence>
<gene>
    <name evidence="1" type="ORF">HanXRQr2_Chr02g0082881</name>
</gene>
<reference evidence="1" key="2">
    <citation type="submission" date="2020-06" db="EMBL/GenBank/DDBJ databases">
        <title>Helianthus annuus Genome sequencing and assembly Release 2.</title>
        <authorList>
            <person name="Gouzy J."/>
            <person name="Langlade N."/>
            <person name="Munos S."/>
        </authorList>
    </citation>
    <scope>NUCLEOTIDE SEQUENCE</scope>
    <source>
        <tissue evidence="1">Leaves</tissue>
    </source>
</reference>
<keyword evidence="2" id="KW-1185">Reference proteome</keyword>
<organism evidence="1 2">
    <name type="scientific">Helianthus annuus</name>
    <name type="common">Common sunflower</name>
    <dbReference type="NCBI Taxonomy" id="4232"/>
    <lineage>
        <taxon>Eukaryota</taxon>
        <taxon>Viridiplantae</taxon>
        <taxon>Streptophyta</taxon>
        <taxon>Embryophyta</taxon>
        <taxon>Tracheophyta</taxon>
        <taxon>Spermatophyta</taxon>
        <taxon>Magnoliopsida</taxon>
        <taxon>eudicotyledons</taxon>
        <taxon>Gunneridae</taxon>
        <taxon>Pentapetalae</taxon>
        <taxon>asterids</taxon>
        <taxon>campanulids</taxon>
        <taxon>Asterales</taxon>
        <taxon>Asteraceae</taxon>
        <taxon>Asteroideae</taxon>
        <taxon>Heliantheae alliance</taxon>
        <taxon>Heliantheae</taxon>
        <taxon>Helianthus</taxon>
    </lineage>
</organism>
<evidence type="ECO:0000313" key="2">
    <source>
        <dbReference type="Proteomes" id="UP000215914"/>
    </source>
</evidence>
<accession>A0A9K3P0V4</accession>
<protein>
    <submittedName>
        <fullName evidence="1">Uncharacterized protein</fullName>
    </submittedName>
</protein>
<dbReference type="EMBL" id="MNCJ02000317">
    <property type="protein sequence ID" value="KAF5819904.1"/>
    <property type="molecule type" value="Genomic_DNA"/>
</dbReference>
<reference evidence="1" key="1">
    <citation type="journal article" date="2017" name="Nature">
        <title>The sunflower genome provides insights into oil metabolism, flowering and Asterid evolution.</title>
        <authorList>
            <person name="Badouin H."/>
            <person name="Gouzy J."/>
            <person name="Grassa C.J."/>
            <person name="Murat F."/>
            <person name="Staton S.E."/>
            <person name="Cottret L."/>
            <person name="Lelandais-Briere C."/>
            <person name="Owens G.L."/>
            <person name="Carrere S."/>
            <person name="Mayjonade B."/>
            <person name="Legrand L."/>
            <person name="Gill N."/>
            <person name="Kane N.C."/>
            <person name="Bowers J.E."/>
            <person name="Hubner S."/>
            <person name="Bellec A."/>
            <person name="Berard A."/>
            <person name="Berges H."/>
            <person name="Blanchet N."/>
            <person name="Boniface M.C."/>
            <person name="Brunel D."/>
            <person name="Catrice O."/>
            <person name="Chaidir N."/>
            <person name="Claudel C."/>
            <person name="Donnadieu C."/>
            <person name="Faraut T."/>
            <person name="Fievet G."/>
            <person name="Helmstetter N."/>
            <person name="King M."/>
            <person name="Knapp S.J."/>
            <person name="Lai Z."/>
            <person name="Le Paslier M.C."/>
            <person name="Lippi Y."/>
            <person name="Lorenzon L."/>
            <person name="Mandel J.R."/>
            <person name="Marage G."/>
            <person name="Marchand G."/>
            <person name="Marquand E."/>
            <person name="Bret-Mestries E."/>
            <person name="Morien E."/>
            <person name="Nambeesan S."/>
            <person name="Nguyen T."/>
            <person name="Pegot-Espagnet P."/>
            <person name="Pouilly N."/>
            <person name="Raftis F."/>
            <person name="Sallet E."/>
            <person name="Schiex T."/>
            <person name="Thomas J."/>
            <person name="Vandecasteele C."/>
            <person name="Vares D."/>
            <person name="Vear F."/>
            <person name="Vautrin S."/>
            <person name="Crespi M."/>
            <person name="Mangin B."/>
            <person name="Burke J.M."/>
            <person name="Salse J."/>
            <person name="Munos S."/>
            <person name="Vincourt P."/>
            <person name="Rieseberg L.H."/>
            <person name="Langlade N.B."/>
        </authorList>
    </citation>
    <scope>NUCLEOTIDE SEQUENCE</scope>
    <source>
        <tissue evidence="1">Leaves</tissue>
    </source>
</reference>
<comment type="caution">
    <text evidence="1">The sequence shown here is derived from an EMBL/GenBank/DDBJ whole genome shotgun (WGS) entry which is preliminary data.</text>
</comment>
<evidence type="ECO:0000313" key="1">
    <source>
        <dbReference type="EMBL" id="KAF5819904.1"/>
    </source>
</evidence>